<evidence type="ECO:0000256" key="13">
    <source>
        <dbReference type="ARBA" id="ARBA00048889"/>
    </source>
</evidence>
<comment type="pathway">
    <text evidence="11">Cofactor biosynthesis; tocopherol biosynthesis.</text>
</comment>
<sequence length="225" mass="23815">MQTVPVAVKGYLEQKLSRKLVHMTAGPLFLLTWPLFSAEPYARYLATVVPGLNAIRLVLIGTGVVESEGTVKSVSREGDRAELLRGPLYYVLVLIGVTIFYWRASPVGLVALSLMCGGDGLADIVGRRLGKTKLPYNPSKTYAGSIAMFLGGLAMSMGLIALFCSLGYFRCSMGEVFPSVAAISLVATLIESLPINQSVDDNLSVPGSAALMGYLLLGAVAPAVL</sequence>
<dbReference type="Proteomes" id="UP001489004">
    <property type="component" value="Unassembled WGS sequence"/>
</dbReference>
<evidence type="ECO:0000256" key="3">
    <source>
        <dbReference type="ARBA" id="ARBA00022528"/>
    </source>
</evidence>
<dbReference type="AlphaFoldDB" id="A0AAW1P5G4"/>
<evidence type="ECO:0000256" key="11">
    <source>
        <dbReference type="ARBA" id="ARBA00024015"/>
    </source>
</evidence>
<protein>
    <recommendedName>
        <fullName evidence="12">phytol kinase</fullName>
        <ecNumber evidence="12">2.7.1.182</ecNumber>
    </recommendedName>
</protein>
<keyword evidence="9 14" id="KW-1133">Transmembrane helix</keyword>
<organism evidence="15 16">
    <name type="scientific">[Myrmecia] bisecta</name>
    <dbReference type="NCBI Taxonomy" id="41462"/>
    <lineage>
        <taxon>Eukaryota</taxon>
        <taxon>Viridiplantae</taxon>
        <taxon>Chlorophyta</taxon>
        <taxon>core chlorophytes</taxon>
        <taxon>Trebouxiophyceae</taxon>
        <taxon>Trebouxiales</taxon>
        <taxon>Trebouxiaceae</taxon>
        <taxon>Myrmecia</taxon>
    </lineage>
</organism>
<feature type="transmembrane region" description="Helical" evidence="14">
    <location>
        <begin position="176"/>
        <end position="195"/>
    </location>
</feature>
<dbReference type="EC" id="2.7.1.182" evidence="12"/>
<comment type="subcellular location">
    <subcellularLocation>
        <location evidence="1">Plastid</location>
        <location evidence="1">Chloroplast membrane</location>
        <topology evidence="1">Multi-pass membrane protein</topology>
    </subcellularLocation>
</comment>
<dbReference type="GO" id="GO:0016020">
    <property type="term" value="C:membrane"/>
    <property type="evidence" value="ECO:0007669"/>
    <property type="project" value="UniProtKB-SubCell"/>
</dbReference>
<dbReference type="InterPro" id="IPR039606">
    <property type="entry name" value="Phytol/farnesol_kinase"/>
</dbReference>
<evidence type="ECO:0000256" key="8">
    <source>
        <dbReference type="ARBA" id="ARBA00022946"/>
    </source>
</evidence>
<keyword evidence="5" id="KW-0808">Transferase</keyword>
<feature type="transmembrane region" description="Helical" evidence="14">
    <location>
        <begin position="142"/>
        <end position="169"/>
    </location>
</feature>
<feature type="transmembrane region" description="Helical" evidence="14">
    <location>
        <begin position="207"/>
        <end position="224"/>
    </location>
</feature>
<evidence type="ECO:0000256" key="9">
    <source>
        <dbReference type="ARBA" id="ARBA00022989"/>
    </source>
</evidence>
<evidence type="ECO:0000256" key="10">
    <source>
        <dbReference type="ARBA" id="ARBA00023136"/>
    </source>
</evidence>
<evidence type="ECO:0000313" key="16">
    <source>
        <dbReference type="Proteomes" id="UP001489004"/>
    </source>
</evidence>
<evidence type="ECO:0000256" key="12">
    <source>
        <dbReference type="ARBA" id="ARBA00039024"/>
    </source>
</evidence>
<accession>A0AAW1P5G4</accession>
<comment type="catalytic activity">
    <reaction evidence="13">
        <text>phytol + CTP = phytyl phosphate + CDP + H(+)</text>
        <dbReference type="Rhea" id="RHEA:38055"/>
        <dbReference type="ChEBI" id="CHEBI:15378"/>
        <dbReference type="ChEBI" id="CHEBI:17327"/>
        <dbReference type="ChEBI" id="CHEBI:37563"/>
        <dbReference type="ChEBI" id="CHEBI:58069"/>
        <dbReference type="ChEBI" id="CHEBI:75483"/>
        <dbReference type="EC" id="2.7.1.182"/>
    </reaction>
</comment>
<reference evidence="15 16" key="1">
    <citation type="journal article" date="2024" name="Nat. Commun.">
        <title>Phylogenomics reveals the evolutionary origins of lichenization in chlorophyte algae.</title>
        <authorList>
            <person name="Puginier C."/>
            <person name="Libourel C."/>
            <person name="Otte J."/>
            <person name="Skaloud P."/>
            <person name="Haon M."/>
            <person name="Grisel S."/>
            <person name="Petersen M."/>
            <person name="Berrin J.G."/>
            <person name="Delaux P.M."/>
            <person name="Dal Grande F."/>
            <person name="Keller J."/>
        </authorList>
    </citation>
    <scope>NUCLEOTIDE SEQUENCE [LARGE SCALE GENOMIC DNA]</scope>
    <source>
        <strain evidence="15 16">SAG 2043</strain>
    </source>
</reference>
<comment type="caution">
    <text evidence="15">The sequence shown here is derived from an EMBL/GenBank/DDBJ whole genome shotgun (WGS) entry which is preliminary data.</text>
</comment>
<proteinExistence type="inferred from homology"/>
<keyword evidence="7" id="KW-0418">Kinase</keyword>
<dbReference type="GO" id="GO:0010276">
    <property type="term" value="F:phytol kinase activity"/>
    <property type="evidence" value="ECO:0007669"/>
    <property type="project" value="UniProtKB-EC"/>
</dbReference>
<evidence type="ECO:0000313" key="15">
    <source>
        <dbReference type="EMBL" id="KAK9804232.1"/>
    </source>
</evidence>
<keyword evidence="3" id="KW-0150">Chloroplast</keyword>
<dbReference type="EMBL" id="JALJOR010000018">
    <property type="protein sequence ID" value="KAK9804232.1"/>
    <property type="molecule type" value="Genomic_DNA"/>
</dbReference>
<evidence type="ECO:0000256" key="1">
    <source>
        <dbReference type="ARBA" id="ARBA00004508"/>
    </source>
</evidence>
<dbReference type="GO" id="GO:0009507">
    <property type="term" value="C:chloroplast"/>
    <property type="evidence" value="ECO:0007669"/>
    <property type="project" value="UniProtKB-SubCell"/>
</dbReference>
<evidence type="ECO:0000256" key="4">
    <source>
        <dbReference type="ARBA" id="ARBA00022640"/>
    </source>
</evidence>
<evidence type="ECO:0000256" key="2">
    <source>
        <dbReference type="ARBA" id="ARBA00010794"/>
    </source>
</evidence>
<gene>
    <name evidence="15" type="ORF">WJX72_002567</name>
</gene>
<evidence type="ECO:0000256" key="7">
    <source>
        <dbReference type="ARBA" id="ARBA00022777"/>
    </source>
</evidence>
<evidence type="ECO:0000256" key="14">
    <source>
        <dbReference type="SAM" id="Phobius"/>
    </source>
</evidence>
<keyword evidence="8" id="KW-0809">Transit peptide</keyword>
<keyword evidence="10 14" id="KW-0472">Membrane</keyword>
<dbReference type="PANTHER" id="PTHR32523:SF8">
    <property type="entry name" value="DOLICHOL KINASE"/>
    <property type="match status" value="1"/>
</dbReference>
<comment type="similarity">
    <text evidence="2">Belongs to the polyprenol kinase family.</text>
</comment>
<name>A0AAW1P5G4_9CHLO</name>
<keyword evidence="16" id="KW-1185">Reference proteome</keyword>
<evidence type="ECO:0000256" key="6">
    <source>
        <dbReference type="ARBA" id="ARBA00022692"/>
    </source>
</evidence>
<keyword evidence="6 14" id="KW-0812">Transmembrane</keyword>
<evidence type="ECO:0000256" key="5">
    <source>
        <dbReference type="ARBA" id="ARBA00022679"/>
    </source>
</evidence>
<feature type="transmembrane region" description="Helical" evidence="14">
    <location>
        <begin position="86"/>
        <end position="104"/>
    </location>
</feature>
<dbReference type="PANTHER" id="PTHR32523">
    <property type="entry name" value="PHYTOL KINASE 1, CHLOROPLASTIC"/>
    <property type="match status" value="1"/>
</dbReference>
<keyword evidence="4" id="KW-0934">Plastid</keyword>